<dbReference type="Proteomes" id="UP000289758">
    <property type="component" value="Unassembled WGS sequence"/>
</dbReference>
<evidence type="ECO:0000313" key="1">
    <source>
        <dbReference type="EMBL" id="RXK08303.1"/>
    </source>
</evidence>
<dbReference type="EMBL" id="PDKK01000001">
    <property type="protein sequence ID" value="RXK08303.1"/>
    <property type="molecule type" value="Genomic_DNA"/>
</dbReference>
<name>A0A4Q1B008_9BACT</name>
<accession>A0A4Q1B008</accession>
<dbReference type="OrthoDB" id="5365908at2"/>
<dbReference type="AlphaFoldDB" id="A0A4Q1B008"/>
<proteinExistence type="predicted"/>
<evidence type="ECO:0000313" key="2">
    <source>
        <dbReference type="Proteomes" id="UP000289758"/>
    </source>
</evidence>
<protein>
    <submittedName>
        <fullName evidence="1">Uncharacterized protein</fullName>
    </submittedName>
</protein>
<reference evidence="1 2" key="1">
    <citation type="submission" date="2017-10" db="EMBL/GenBank/DDBJ databases">
        <title>Genomics of the genus Arcobacter.</title>
        <authorList>
            <person name="Perez-Cataluna A."/>
            <person name="Figueras M.J."/>
        </authorList>
    </citation>
    <scope>NUCLEOTIDE SEQUENCE [LARGE SCALE GENOMIC DNA]</scope>
    <source>
        <strain evidence="1 2">CECT 8441</strain>
    </source>
</reference>
<comment type="caution">
    <text evidence="1">The sequence shown here is derived from an EMBL/GenBank/DDBJ whole genome shotgun (WGS) entry which is preliminary data.</text>
</comment>
<gene>
    <name evidence="1" type="ORF">CRV07_00415</name>
</gene>
<sequence>MKVFILLFFSILLLNANTINFQEKRYIDAIGQTILKKGKIEFLENQTILSYNNFQKSLIEKEGELFVKEGKTIQKLDSSNKEILKVVFLLINTIYKDNFTLLDEFFTDDFKENIHRLTPKTLLNDYIEYVEFKKSKKLDFITIVMKNQDTITIEQSDD</sequence>
<dbReference type="RefSeq" id="WP_129085880.1">
    <property type="nucleotide sequence ID" value="NZ_CP053836.1"/>
</dbReference>
<organism evidence="1 2">
    <name type="scientific">Halarcobacter ebronensis</name>
    <dbReference type="NCBI Taxonomy" id="1462615"/>
    <lineage>
        <taxon>Bacteria</taxon>
        <taxon>Pseudomonadati</taxon>
        <taxon>Campylobacterota</taxon>
        <taxon>Epsilonproteobacteria</taxon>
        <taxon>Campylobacterales</taxon>
        <taxon>Arcobacteraceae</taxon>
        <taxon>Halarcobacter</taxon>
    </lineage>
</organism>
<keyword evidence="2" id="KW-1185">Reference proteome</keyword>